<dbReference type="VEuPathDB" id="VectorBase:AMIN009641"/>
<keyword evidence="4" id="KW-1185">Reference proteome</keyword>
<dbReference type="Proteomes" id="UP000075920">
    <property type="component" value="Unassembled WGS sequence"/>
</dbReference>
<dbReference type="EnsemblMetazoa" id="AMIN009641-RA">
    <property type="protein sequence ID" value="AMIN009641-PA"/>
    <property type="gene ID" value="AMIN009641"/>
</dbReference>
<dbReference type="PANTHER" id="PTHR11590:SF69">
    <property type="entry name" value="RE08173P"/>
    <property type="match status" value="1"/>
</dbReference>
<evidence type="ECO:0000313" key="4">
    <source>
        <dbReference type="Proteomes" id="UP000075920"/>
    </source>
</evidence>
<evidence type="ECO:0000259" key="2">
    <source>
        <dbReference type="SMART" id="SM00460"/>
    </source>
</evidence>
<dbReference type="Pfam" id="PF00868">
    <property type="entry name" value="Transglut_N"/>
    <property type="match status" value="1"/>
</dbReference>
<dbReference type="Gene3D" id="2.60.40.10">
    <property type="entry name" value="Immunoglobulins"/>
    <property type="match status" value="1"/>
</dbReference>
<dbReference type="SMART" id="SM00460">
    <property type="entry name" value="TGc"/>
    <property type="match status" value="1"/>
</dbReference>
<dbReference type="InterPro" id="IPR038765">
    <property type="entry name" value="Papain-like_cys_pep_sf"/>
</dbReference>
<proteinExistence type="inferred from homology"/>
<dbReference type="InterPro" id="IPR013783">
    <property type="entry name" value="Ig-like_fold"/>
</dbReference>
<dbReference type="InterPro" id="IPR036985">
    <property type="entry name" value="Transglutaminase-like_sf"/>
</dbReference>
<dbReference type="SUPFAM" id="SSF54001">
    <property type="entry name" value="Cysteine proteinases"/>
    <property type="match status" value="1"/>
</dbReference>
<reference evidence="4" key="1">
    <citation type="submission" date="2013-03" db="EMBL/GenBank/DDBJ databases">
        <title>The Genome Sequence of Anopheles minimus MINIMUS1.</title>
        <authorList>
            <consortium name="The Broad Institute Genomics Platform"/>
            <person name="Neafsey D.E."/>
            <person name="Walton C."/>
            <person name="Walker B."/>
            <person name="Young S.K."/>
            <person name="Zeng Q."/>
            <person name="Gargeya S."/>
            <person name="Fitzgerald M."/>
            <person name="Haas B."/>
            <person name="Abouelleil A."/>
            <person name="Allen A.W."/>
            <person name="Alvarado L."/>
            <person name="Arachchi H.M."/>
            <person name="Berlin A.M."/>
            <person name="Chapman S.B."/>
            <person name="Gainer-Dewar J."/>
            <person name="Goldberg J."/>
            <person name="Griggs A."/>
            <person name="Gujja S."/>
            <person name="Hansen M."/>
            <person name="Howarth C."/>
            <person name="Imamovic A."/>
            <person name="Ireland A."/>
            <person name="Larimer J."/>
            <person name="McCowan C."/>
            <person name="Murphy C."/>
            <person name="Pearson M."/>
            <person name="Poon T.W."/>
            <person name="Priest M."/>
            <person name="Roberts A."/>
            <person name="Saif S."/>
            <person name="Shea T."/>
            <person name="Sisk P."/>
            <person name="Sykes S."/>
            <person name="Wortman J."/>
            <person name="Nusbaum C."/>
            <person name="Birren B."/>
        </authorList>
    </citation>
    <scope>NUCLEOTIDE SEQUENCE [LARGE SCALE GENOMIC DNA]</scope>
    <source>
        <strain evidence="4">MINIMUS1</strain>
    </source>
</reference>
<evidence type="ECO:0000313" key="3">
    <source>
        <dbReference type="EnsemblMetazoa" id="AMIN009641-PA"/>
    </source>
</evidence>
<name>A0A182WGY9_9DIPT</name>
<dbReference type="FunFam" id="2.60.40.10:FF:002167">
    <property type="entry name" value="Transglutaminase, isoform B"/>
    <property type="match status" value="1"/>
</dbReference>
<dbReference type="PANTHER" id="PTHR11590">
    <property type="entry name" value="PROTEIN-GLUTAMINE GAMMA-GLUTAMYLTRANSFERASE"/>
    <property type="match status" value="1"/>
</dbReference>
<dbReference type="SUPFAM" id="SSF81296">
    <property type="entry name" value="E set domains"/>
    <property type="match status" value="1"/>
</dbReference>
<dbReference type="InterPro" id="IPR002931">
    <property type="entry name" value="Transglutaminase-like"/>
</dbReference>
<dbReference type="SUPFAM" id="SSF49309">
    <property type="entry name" value="Transglutaminase, two C-terminal domains"/>
    <property type="match status" value="1"/>
</dbReference>
<accession>A0A182WGY9</accession>
<dbReference type="InterPro" id="IPR014756">
    <property type="entry name" value="Ig_E-set"/>
</dbReference>
<organism evidence="3 4">
    <name type="scientific">Anopheles minimus</name>
    <dbReference type="NCBI Taxonomy" id="112268"/>
    <lineage>
        <taxon>Eukaryota</taxon>
        <taxon>Metazoa</taxon>
        <taxon>Ecdysozoa</taxon>
        <taxon>Arthropoda</taxon>
        <taxon>Hexapoda</taxon>
        <taxon>Insecta</taxon>
        <taxon>Pterygota</taxon>
        <taxon>Neoptera</taxon>
        <taxon>Endopterygota</taxon>
        <taxon>Diptera</taxon>
        <taxon>Nematocera</taxon>
        <taxon>Culicoidea</taxon>
        <taxon>Culicidae</taxon>
        <taxon>Anophelinae</taxon>
        <taxon>Anopheles</taxon>
    </lineage>
</organism>
<dbReference type="PROSITE" id="PS00547">
    <property type="entry name" value="TRANSGLUTAMINASES"/>
    <property type="match status" value="1"/>
</dbReference>
<dbReference type="InterPro" id="IPR001102">
    <property type="entry name" value="Transglutaminase_N"/>
</dbReference>
<comment type="similarity">
    <text evidence="1">Belongs to the transglutaminase superfamily. Transglutaminase family.</text>
</comment>
<sequence length="499" mass="55927">MEGTGVPHALPFAFWQPQDQNDAENEIEDNMQPELMIERIDTCLEENGVNHRTERFESMSASAIKTGSSQLVVRRGQEFQLKLICNRPINPITDAVSLVLAVDPIAGEWISHGHGTVVYMLLQTGDHLEEDHDCDWCAKLLSTTVNEDNATELLVAVNTSPNASVSKWTLTINIKSRGSEESHIYQMDKPFYLLFNPWCEEDPVYLENEDQRQEYVLEDMTMIWKGNERSFRGRKWKVGQYEKNILDLTFSLLGDVARVSATYRGNPIRVCRALSGVVNSNDDYGVVVGKWNQDYDDGTAPSAWTGSVKILQEYFETQSPVRYGQCWVFAGVLTTLCRALGIPCRIITNFLSAHDTEASLTVDIYMDEEGNGVDYEYFSQEDYSLRKPDVQLQISGAPVVQSTVKVTASFHNPLPIPINGGTLQIECSGLAKTLTIPIVSVAASGECVVVFMISPSFKGNNKLSAKFQSNELSDIEGYVDFEVEDREEDTNLNEVLFFS</sequence>
<reference evidence="3" key="2">
    <citation type="submission" date="2020-05" db="UniProtKB">
        <authorList>
            <consortium name="EnsemblMetazoa"/>
        </authorList>
    </citation>
    <scope>IDENTIFICATION</scope>
    <source>
        <strain evidence="3">MINIMUS1</strain>
    </source>
</reference>
<dbReference type="AlphaFoldDB" id="A0A182WGY9"/>
<dbReference type="InterPro" id="IPR036238">
    <property type="entry name" value="Transglutaminase_C_sf"/>
</dbReference>
<protein>
    <recommendedName>
        <fullName evidence="2">Transglutaminase-like domain-containing protein</fullName>
    </recommendedName>
</protein>
<dbReference type="InterPro" id="IPR013808">
    <property type="entry name" value="Transglutaminase_AS"/>
</dbReference>
<dbReference type="STRING" id="112268.A0A182WGY9"/>
<dbReference type="InterPro" id="IPR050779">
    <property type="entry name" value="Transglutaminase"/>
</dbReference>
<dbReference type="GO" id="GO:0003810">
    <property type="term" value="F:protein-glutamine gamma-glutamyltransferase activity"/>
    <property type="evidence" value="ECO:0007669"/>
    <property type="project" value="InterPro"/>
</dbReference>
<dbReference type="Pfam" id="PF01841">
    <property type="entry name" value="Transglut_core"/>
    <property type="match status" value="1"/>
</dbReference>
<dbReference type="Gene3D" id="3.90.260.10">
    <property type="entry name" value="Transglutaminase-like"/>
    <property type="match status" value="1"/>
</dbReference>
<evidence type="ECO:0000256" key="1">
    <source>
        <dbReference type="ARBA" id="ARBA00005968"/>
    </source>
</evidence>
<dbReference type="FunFam" id="2.60.40.10:FF:000090">
    <property type="entry name" value="Protein-glutamine gamma-glutamyltransferase 2"/>
    <property type="match status" value="1"/>
</dbReference>
<feature type="domain" description="Transglutaminase-like" evidence="2">
    <location>
        <begin position="318"/>
        <end position="396"/>
    </location>
</feature>